<dbReference type="NCBIfam" id="NF033580">
    <property type="entry name" value="transpos_IS5_3"/>
    <property type="match status" value="1"/>
</dbReference>
<gene>
    <name evidence="5" type="primary">tnp</name>
    <name evidence="4" type="ORF">mgI568</name>
    <name evidence="5" type="ORF">mgI602</name>
    <name evidence="6" type="ORF">MGR_4151</name>
    <name evidence="7" type="ORF">MGR_4172</name>
</gene>
<dbReference type="EMBL" id="AM085146">
    <property type="protein sequence ID" value="CAJ30172.1"/>
    <property type="molecule type" value="Genomic_DNA"/>
</dbReference>
<keyword evidence="1" id="KW-0812">Transmembrane</keyword>
<proteinExistence type="predicted"/>
<feature type="domain" description="Insertion element IS402-like" evidence="3">
    <location>
        <begin position="22"/>
        <end position="94"/>
    </location>
</feature>
<keyword evidence="1" id="KW-1133">Transmembrane helix</keyword>
<feature type="transmembrane region" description="Helical" evidence="1">
    <location>
        <begin position="250"/>
        <end position="268"/>
    </location>
</feature>
<dbReference type="PANTHER" id="PTHR30007">
    <property type="entry name" value="PHP DOMAIN PROTEIN"/>
    <property type="match status" value="1"/>
</dbReference>
<name>Q3BK50_9PROT</name>
<sequence length="273" mass="30992">MVWTAENRSRYDRRDQRYPSDLTNEEWVLLEPMLPVAKGSGRPRKYVLREVMNGIRYVQRYGIPWDAMPKDLPPGSICYDYWRLLTDDGHMERLNHDLVMADREKAGREASPTLAIVDAQSVKCDAPQGERGYDAGKKVLGRKRHIAVDIDGRLLAVDVTTADVQDQDGGIPLAQRLVRLCPWIKTVVVDGGYKNRFIEAVQAKAGRVVQVVKRPEFSKGFVLLPKRWRVEQSIGALTISRRLKVDYDTLIHVSAAAMLFASITRLMASITMR</sequence>
<evidence type="ECO:0000313" key="6">
    <source>
        <dbReference type="EMBL" id="CAM78083.1"/>
    </source>
</evidence>
<evidence type="ECO:0000256" key="1">
    <source>
        <dbReference type="SAM" id="Phobius"/>
    </source>
</evidence>
<evidence type="ECO:0000313" key="4">
    <source>
        <dbReference type="EMBL" id="CAJ30172.1"/>
    </source>
</evidence>
<protein>
    <submittedName>
        <fullName evidence="5 7">IS4 family Transposase</fullName>
    </submittedName>
    <submittedName>
        <fullName evidence="6">Transposase IS4 family</fullName>
    </submittedName>
</protein>
<dbReference type="PANTHER" id="PTHR30007:SF0">
    <property type="entry name" value="TRANSPOSASE"/>
    <property type="match status" value="1"/>
</dbReference>
<evidence type="ECO:0000259" key="2">
    <source>
        <dbReference type="Pfam" id="PF01609"/>
    </source>
</evidence>
<dbReference type="InterPro" id="IPR002559">
    <property type="entry name" value="Transposase_11"/>
</dbReference>
<reference evidence="6" key="2">
    <citation type="journal article" date="2007" name="J. Bacteriol.">
        <title>Comparative genome analysis of four magnetotactic bacteria reveals a complex set of group-specific genes implicated in magnetosome biomineralization and function.</title>
        <authorList>
            <person name="Richter M."/>
            <person name="Kube M."/>
            <person name="Bazylinski D.A."/>
            <person name="Lombardot T."/>
            <person name="Gloeckner F.O."/>
            <person name="Reinhardt R."/>
            <person name="Schueler D."/>
        </authorList>
    </citation>
    <scope>NUCLEOTIDE SEQUENCE</scope>
    <source>
        <strain evidence="6">MSR-1</strain>
    </source>
</reference>
<dbReference type="Pfam" id="PF13340">
    <property type="entry name" value="DUF4096"/>
    <property type="match status" value="1"/>
</dbReference>
<dbReference type="Pfam" id="PF01609">
    <property type="entry name" value="DDE_Tnp_1"/>
    <property type="match status" value="1"/>
</dbReference>
<reference evidence="5" key="1">
    <citation type="journal article" date="2005" name="J. Bacteriol.">
        <title>A hypervariable 130-kilobase genomic region of Magnetospirillum gryphiswaldense comprises a magnetosome island which undergoes frequent rearrangements during stationary growth.</title>
        <authorList>
            <person name="Ullrich S."/>
            <person name="Kube M."/>
            <person name="Schuebbe S."/>
            <person name="Reinhardt R."/>
            <person name="Schueler D."/>
        </authorList>
    </citation>
    <scope>NUCLEOTIDE SEQUENCE</scope>
    <source>
        <strain evidence="5">MSR-1</strain>
    </source>
</reference>
<evidence type="ECO:0000313" key="5">
    <source>
        <dbReference type="EMBL" id="CAJ30192.1"/>
    </source>
</evidence>
<dbReference type="InterPro" id="IPR025161">
    <property type="entry name" value="IS402-like_dom"/>
</dbReference>
<dbReference type="EMBL" id="AM085146">
    <property type="protein sequence ID" value="CAJ30192.1"/>
    <property type="molecule type" value="Genomic_DNA"/>
</dbReference>
<organism evidence="5">
    <name type="scientific">Magnetospirillum gryphiswaldense</name>
    <dbReference type="NCBI Taxonomy" id="55518"/>
    <lineage>
        <taxon>Bacteria</taxon>
        <taxon>Pseudomonadati</taxon>
        <taxon>Pseudomonadota</taxon>
        <taxon>Alphaproteobacteria</taxon>
        <taxon>Rhodospirillales</taxon>
        <taxon>Rhodospirillaceae</taxon>
        <taxon>Magnetospirillum</taxon>
    </lineage>
</organism>
<dbReference type="AlphaFoldDB" id="Q3BK50"/>
<feature type="domain" description="Transposase IS4-like" evidence="2">
    <location>
        <begin position="112"/>
        <end position="260"/>
    </location>
</feature>
<dbReference type="GO" id="GO:0006313">
    <property type="term" value="P:DNA transposition"/>
    <property type="evidence" value="ECO:0007669"/>
    <property type="project" value="InterPro"/>
</dbReference>
<dbReference type="GO" id="GO:0004803">
    <property type="term" value="F:transposase activity"/>
    <property type="evidence" value="ECO:0007669"/>
    <property type="project" value="InterPro"/>
</dbReference>
<accession>Q3BK50</accession>
<dbReference type="EMBL" id="CU459003">
    <property type="protein sequence ID" value="CAM78104.1"/>
    <property type="molecule type" value="Genomic_DNA"/>
</dbReference>
<keyword evidence="1" id="KW-0472">Membrane</keyword>
<dbReference type="EMBL" id="CU459003">
    <property type="protein sequence ID" value="CAM78083.1"/>
    <property type="molecule type" value="Genomic_DNA"/>
</dbReference>
<dbReference type="GO" id="GO:0003677">
    <property type="term" value="F:DNA binding"/>
    <property type="evidence" value="ECO:0007669"/>
    <property type="project" value="InterPro"/>
</dbReference>
<evidence type="ECO:0000259" key="3">
    <source>
        <dbReference type="Pfam" id="PF13340"/>
    </source>
</evidence>
<evidence type="ECO:0000313" key="7">
    <source>
        <dbReference type="EMBL" id="CAM78104.1"/>
    </source>
</evidence>